<keyword evidence="2" id="KW-1185">Reference proteome</keyword>
<dbReference type="Proteomes" id="UP001589575">
    <property type="component" value="Unassembled WGS sequence"/>
</dbReference>
<evidence type="ECO:0000313" key="1">
    <source>
        <dbReference type="EMBL" id="MFB9072303.1"/>
    </source>
</evidence>
<dbReference type="EMBL" id="JBHMFI010000001">
    <property type="protein sequence ID" value="MFB9072303.1"/>
    <property type="molecule type" value="Genomic_DNA"/>
</dbReference>
<reference evidence="1 2" key="1">
    <citation type="submission" date="2024-09" db="EMBL/GenBank/DDBJ databases">
        <authorList>
            <person name="Sun Q."/>
            <person name="Mori K."/>
        </authorList>
    </citation>
    <scope>NUCLEOTIDE SEQUENCE [LARGE SCALE GENOMIC DNA]</scope>
    <source>
        <strain evidence="1 2">CCM 7609</strain>
    </source>
</reference>
<proteinExistence type="predicted"/>
<name>A0ABV5G036_9MICC</name>
<gene>
    <name evidence="1" type="ORF">ACFFX0_14275</name>
</gene>
<organism evidence="1 2">
    <name type="scientific">Citricoccus parietis</name>
    <dbReference type="NCBI Taxonomy" id="592307"/>
    <lineage>
        <taxon>Bacteria</taxon>
        <taxon>Bacillati</taxon>
        <taxon>Actinomycetota</taxon>
        <taxon>Actinomycetes</taxon>
        <taxon>Micrococcales</taxon>
        <taxon>Micrococcaceae</taxon>
        <taxon>Citricoccus</taxon>
    </lineage>
</organism>
<sequence>MASAAFSGLPGVSSGPVSGLVLATATCLLRSVAPGVRRHRLTRPPARREGGSAAP</sequence>
<evidence type="ECO:0000313" key="2">
    <source>
        <dbReference type="Proteomes" id="UP001589575"/>
    </source>
</evidence>
<protein>
    <submittedName>
        <fullName evidence="1">Uncharacterized protein</fullName>
    </submittedName>
</protein>
<accession>A0ABV5G036</accession>
<comment type="caution">
    <text evidence="1">The sequence shown here is derived from an EMBL/GenBank/DDBJ whole genome shotgun (WGS) entry which is preliminary data.</text>
</comment>